<dbReference type="Proteomes" id="UP000800041">
    <property type="component" value="Unassembled WGS sequence"/>
</dbReference>
<dbReference type="SUPFAM" id="SSF54236">
    <property type="entry name" value="Ubiquitin-like"/>
    <property type="match status" value="1"/>
</dbReference>
<feature type="compositionally biased region" description="Polar residues" evidence="1">
    <location>
        <begin position="190"/>
        <end position="202"/>
    </location>
</feature>
<dbReference type="Gene3D" id="3.10.20.90">
    <property type="entry name" value="Phosphatidylinositol 3-kinase Catalytic Subunit, Chain A, domain 1"/>
    <property type="match status" value="1"/>
</dbReference>
<protein>
    <recommendedName>
        <fullName evidence="2">BAG domain-containing protein</fullName>
    </recommendedName>
</protein>
<dbReference type="PROSITE" id="PS51035">
    <property type="entry name" value="BAG"/>
    <property type="match status" value="1"/>
</dbReference>
<dbReference type="OrthoDB" id="417450at2759"/>
<dbReference type="Pfam" id="PF02179">
    <property type="entry name" value="BAG"/>
    <property type="match status" value="1"/>
</dbReference>
<proteinExistence type="predicted"/>
<dbReference type="InterPro" id="IPR003103">
    <property type="entry name" value="BAG_domain"/>
</dbReference>
<dbReference type="EMBL" id="ML977163">
    <property type="protein sequence ID" value="KAF1985299.1"/>
    <property type="molecule type" value="Genomic_DNA"/>
</dbReference>
<dbReference type="AlphaFoldDB" id="A0A6G1GX17"/>
<sequence>MSWSGRFSDWSSRLSPFARSPANSVTVNDSDFSYITADDLARSQSGQNGTSDPTTPVQTRDTDVLILKHRNKAFPVHFPEQCIDQGELSIGELRAAAAKKLDIGDPNRIKLFYKGRNLKDDNRLARAEGFRSGAESEILCVAGERPMGGSDFGSSEDSEDAGESASKPKRKRNTKKKRKGKKSRGGDSGTATPNGDTGGTSTPIPPPHAPLPQTAIGKIEALASLFHTQFVPLCVQYTTNPPADEAKRAFEHKKLTETILAQVLLKLDAVETEGDPDARMKRKELVREVQGMLNRLDEVAGK</sequence>
<feature type="compositionally biased region" description="Basic residues" evidence="1">
    <location>
        <begin position="167"/>
        <end position="183"/>
    </location>
</feature>
<gene>
    <name evidence="3" type="ORF">K402DRAFT_379667</name>
</gene>
<name>A0A6G1GX17_9PEZI</name>
<organism evidence="3 4">
    <name type="scientific">Aulographum hederae CBS 113979</name>
    <dbReference type="NCBI Taxonomy" id="1176131"/>
    <lineage>
        <taxon>Eukaryota</taxon>
        <taxon>Fungi</taxon>
        <taxon>Dikarya</taxon>
        <taxon>Ascomycota</taxon>
        <taxon>Pezizomycotina</taxon>
        <taxon>Dothideomycetes</taxon>
        <taxon>Pleosporomycetidae</taxon>
        <taxon>Aulographales</taxon>
        <taxon>Aulographaceae</taxon>
    </lineage>
</organism>
<keyword evidence="4" id="KW-1185">Reference proteome</keyword>
<evidence type="ECO:0000313" key="4">
    <source>
        <dbReference type="Proteomes" id="UP000800041"/>
    </source>
</evidence>
<feature type="domain" description="BAG" evidence="2">
    <location>
        <begin position="242"/>
        <end position="300"/>
    </location>
</feature>
<evidence type="ECO:0000256" key="1">
    <source>
        <dbReference type="SAM" id="MobiDB-lite"/>
    </source>
</evidence>
<dbReference type="SMART" id="SM00264">
    <property type="entry name" value="BAG"/>
    <property type="match status" value="1"/>
</dbReference>
<feature type="compositionally biased region" description="Polar residues" evidence="1">
    <location>
        <begin position="1"/>
        <end position="14"/>
    </location>
</feature>
<reference evidence="3" key="1">
    <citation type="journal article" date="2020" name="Stud. Mycol.">
        <title>101 Dothideomycetes genomes: a test case for predicting lifestyles and emergence of pathogens.</title>
        <authorList>
            <person name="Haridas S."/>
            <person name="Albert R."/>
            <person name="Binder M."/>
            <person name="Bloem J."/>
            <person name="Labutti K."/>
            <person name="Salamov A."/>
            <person name="Andreopoulos B."/>
            <person name="Baker S."/>
            <person name="Barry K."/>
            <person name="Bills G."/>
            <person name="Bluhm B."/>
            <person name="Cannon C."/>
            <person name="Castanera R."/>
            <person name="Culley D."/>
            <person name="Daum C."/>
            <person name="Ezra D."/>
            <person name="Gonzalez J."/>
            <person name="Henrissat B."/>
            <person name="Kuo A."/>
            <person name="Liang C."/>
            <person name="Lipzen A."/>
            <person name="Lutzoni F."/>
            <person name="Magnuson J."/>
            <person name="Mondo S."/>
            <person name="Nolan M."/>
            <person name="Ohm R."/>
            <person name="Pangilinan J."/>
            <person name="Park H.-J."/>
            <person name="Ramirez L."/>
            <person name="Alfaro M."/>
            <person name="Sun H."/>
            <person name="Tritt A."/>
            <person name="Yoshinaga Y."/>
            <person name="Zwiers L.-H."/>
            <person name="Turgeon B."/>
            <person name="Goodwin S."/>
            <person name="Spatafora J."/>
            <person name="Crous P."/>
            <person name="Grigoriev I."/>
        </authorList>
    </citation>
    <scope>NUCLEOTIDE SEQUENCE</scope>
    <source>
        <strain evidence="3">CBS 113979</strain>
    </source>
</reference>
<feature type="region of interest" description="Disordered" evidence="1">
    <location>
        <begin position="1"/>
        <end position="26"/>
    </location>
</feature>
<feature type="compositionally biased region" description="Polar residues" evidence="1">
    <location>
        <begin position="42"/>
        <end position="59"/>
    </location>
</feature>
<dbReference type="CDD" id="cd17039">
    <property type="entry name" value="Ubl_ubiquitin_like"/>
    <property type="match status" value="1"/>
</dbReference>
<accession>A0A6G1GX17</accession>
<feature type="region of interest" description="Disordered" evidence="1">
    <location>
        <begin position="144"/>
        <end position="212"/>
    </location>
</feature>
<dbReference type="GO" id="GO:0051087">
    <property type="term" value="F:protein-folding chaperone binding"/>
    <property type="evidence" value="ECO:0007669"/>
    <property type="project" value="InterPro"/>
</dbReference>
<dbReference type="SUPFAM" id="SSF63491">
    <property type="entry name" value="BAG domain"/>
    <property type="match status" value="1"/>
</dbReference>
<dbReference type="InterPro" id="IPR029071">
    <property type="entry name" value="Ubiquitin-like_domsf"/>
</dbReference>
<dbReference type="Gene3D" id="1.20.58.120">
    <property type="entry name" value="BAG domain"/>
    <property type="match status" value="1"/>
</dbReference>
<feature type="region of interest" description="Disordered" evidence="1">
    <location>
        <begin position="38"/>
        <end position="59"/>
    </location>
</feature>
<evidence type="ECO:0000259" key="2">
    <source>
        <dbReference type="PROSITE" id="PS51035"/>
    </source>
</evidence>
<evidence type="ECO:0000313" key="3">
    <source>
        <dbReference type="EMBL" id="KAF1985299.1"/>
    </source>
</evidence>
<dbReference type="InterPro" id="IPR036533">
    <property type="entry name" value="BAG_dom_sf"/>
</dbReference>